<name>A0A0E9W0K7_ANGAN</name>
<dbReference type="EMBL" id="GBXM01025564">
    <property type="protein sequence ID" value="JAH83013.1"/>
    <property type="molecule type" value="Transcribed_RNA"/>
</dbReference>
<evidence type="ECO:0000313" key="2">
    <source>
        <dbReference type="EMBL" id="JAH83013.1"/>
    </source>
</evidence>
<reference evidence="2" key="1">
    <citation type="submission" date="2014-11" db="EMBL/GenBank/DDBJ databases">
        <authorList>
            <person name="Amaro Gonzalez C."/>
        </authorList>
    </citation>
    <scope>NUCLEOTIDE SEQUENCE</scope>
</reference>
<proteinExistence type="predicted"/>
<feature type="compositionally biased region" description="Polar residues" evidence="1">
    <location>
        <begin position="12"/>
        <end position="21"/>
    </location>
</feature>
<dbReference type="AlphaFoldDB" id="A0A0E9W0K7"/>
<evidence type="ECO:0000256" key="1">
    <source>
        <dbReference type="SAM" id="MobiDB-lite"/>
    </source>
</evidence>
<organism evidence="2">
    <name type="scientific">Anguilla anguilla</name>
    <name type="common">European freshwater eel</name>
    <name type="synonym">Muraena anguilla</name>
    <dbReference type="NCBI Taxonomy" id="7936"/>
    <lineage>
        <taxon>Eukaryota</taxon>
        <taxon>Metazoa</taxon>
        <taxon>Chordata</taxon>
        <taxon>Craniata</taxon>
        <taxon>Vertebrata</taxon>
        <taxon>Euteleostomi</taxon>
        <taxon>Actinopterygii</taxon>
        <taxon>Neopterygii</taxon>
        <taxon>Teleostei</taxon>
        <taxon>Anguilliformes</taxon>
        <taxon>Anguillidae</taxon>
        <taxon>Anguilla</taxon>
    </lineage>
</organism>
<sequence>MYLDVPVEPSKTVASQSPKVV</sequence>
<accession>A0A0E9W0K7</accession>
<feature type="region of interest" description="Disordered" evidence="1">
    <location>
        <begin position="1"/>
        <end position="21"/>
    </location>
</feature>
<reference evidence="2" key="2">
    <citation type="journal article" date="2015" name="Fish Shellfish Immunol.">
        <title>Early steps in the European eel (Anguilla anguilla)-Vibrio vulnificus interaction in the gills: Role of the RtxA13 toxin.</title>
        <authorList>
            <person name="Callol A."/>
            <person name="Pajuelo D."/>
            <person name="Ebbesson L."/>
            <person name="Teles M."/>
            <person name="MacKenzie S."/>
            <person name="Amaro C."/>
        </authorList>
    </citation>
    <scope>NUCLEOTIDE SEQUENCE</scope>
</reference>
<protein>
    <submittedName>
        <fullName evidence="2">Uncharacterized protein</fullName>
    </submittedName>
</protein>